<dbReference type="KEGG" id="caz:CARG_09305"/>
<dbReference type="Gene3D" id="3.40.50.1240">
    <property type="entry name" value="Phosphoglycerate mutase-like"/>
    <property type="match status" value="1"/>
</dbReference>
<dbReference type="Proteomes" id="UP000016943">
    <property type="component" value="Chromosome"/>
</dbReference>
<name>U3GZZ9_9CORY</name>
<gene>
    <name evidence="2" type="ORF">CARG_09305</name>
</gene>
<sequence>MARFALVRHGETPSNIDHLLDTAHPGADLTELGRTQAQEAGRNLSERGYTRIYSSRIARAIQTAQHTGIDYHGQLPGLEEISAGELEMRGDDDALRIYQGAFNSWVYDATPVAFDRAYTDFDHAILVPGGESYATFIDRFYPTITQLLDSGLDKFAIVSHGAAIRTFVANACDVDRQLIANSIYPNCGIVEITTDGPIGTWPVNLPTLTPR</sequence>
<dbReference type="InterPro" id="IPR001345">
    <property type="entry name" value="PG/BPGM_mutase_AS"/>
</dbReference>
<evidence type="ECO:0000313" key="3">
    <source>
        <dbReference type="Proteomes" id="UP000016943"/>
    </source>
</evidence>
<dbReference type="STRING" id="1348662.CARG_09305"/>
<dbReference type="GeneID" id="78250588"/>
<accession>U3GZZ9</accession>
<dbReference type="CDD" id="cd07067">
    <property type="entry name" value="HP_PGM_like"/>
    <property type="match status" value="1"/>
</dbReference>
<protein>
    <recommendedName>
        <fullName evidence="4">Phosphoglycerate mutase</fullName>
    </recommendedName>
</protein>
<dbReference type="PROSITE" id="PS00175">
    <property type="entry name" value="PG_MUTASE"/>
    <property type="match status" value="1"/>
</dbReference>
<keyword evidence="3" id="KW-1185">Reference proteome</keyword>
<feature type="binding site" evidence="1">
    <location>
        <position position="59"/>
    </location>
    <ligand>
        <name>substrate</name>
    </ligand>
</feature>
<evidence type="ECO:0000313" key="2">
    <source>
        <dbReference type="EMBL" id="AGU15957.1"/>
    </source>
</evidence>
<dbReference type="SUPFAM" id="SSF53254">
    <property type="entry name" value="Phosphoglycerate mutase-like"/>
    <property type="match status" value="1"/>
</dbReference>
<dbReference type="InterPro" id="IPR013078">
    <property type="entry name" value="His_Pase_superF_clade-1"/>
</dbReference>
<proteinExistence type="predicted"/>
<dbReference type="PANTHER" id="PTHR48100:SF58">
    <property type="entry name" value="PE-PGRS FAMILY PROTEIN PE_PGRS11"/>
    <property type="match status" value="1"/>
</dbReference>
<evidence type="ECO:0008006" key="4">
    <source>
        <dbReference type="Google" id="ProtNLM"/>
    </source>
</evidence>
<dbReference type="SMART" id="SM00855">
    <property type="entry name" value="PGAM"/>
    <property type="match status" value="1"/>
</dbReference>
<dbReference type="PIRSF" id="PIRSF000709">
    <property type="entry name" value="6PFK_2-Ptase"/>
    <property type="match status" value="1"/>
</dbReference>
<dbReference type="InterPro" id="IPR029033">
    <property type="entry name" value="His_PPase_superfam"/>
</dbReference>
<dbReference type="PANTHER" id="PTHR48100">
    <property type="entry name" value="BROAD-SPECIFICITY PHOSPHATASE YOR283W-RELATED"/>
    <property type="match status" value="1"/>
</dbReference>
<dbReference type="EMBL" id="CP006365">
    <property type="protein sequence ID" value="AGU15957.1"/>
    <property type="molecule type" value="Genomic_DNA"/>
</dbReference>
<dbReference type="Pfam" id="PF00300">
    <property type="entry name" value="His_Phos_1"/>
    <property type="match status" value="1"/>
</dbReference>
<dbReference type="InterPro" id="IPR050275">
    <property type="entry name" value="PGM_Phosphatase"/>
</dbReference>
<reference evidence="2 3" key="1">
    <citation type="journal article" date="2013" name="Genome Announc.">
        <title>Whole-Genome Sequence of the Clinical Strain Corynebacterium argentoratense DSM 44202, Isolated from a Human Throat Specimen.</title>
        <authorList>
            <person name="Bomholt C."/>
            <person name="Glaub A."/>
            <person name="Gravermann K."/>
            <person name="Albersmeier A."/>
            <person name="Brinkrolf K."/>
            <person name="Ruckert C."/>
            <person name="Tauch A."/>
        </authorList>
    </citation>
    <scope>NUCLEOTIDE SEQUENCE [LARGE SCALE GENOMIC DNA]</scope>
    <source>
        <strain evidence="2">DSM 44202</strain>
    </source>
</reference>
<feature type="binding site" evidence="1">
    <location>
        <begin position="8"/>
        <end position="15"/>
    </location>
    <ligand>
        <name>substrate</name>
    </ligand>
</feature>
<evidence type="ECO:0000256" key="1">
    <source>
        <dbReference type="PIRSR" id="PIRSR613078-2"/>
    </source>
</evidence>
<dbReference type="GO" id="GO:0005737">
    <property type="term" value="C:cytoplasm"/>
    <property type="evidence" value="ECO:0007669"/>
    <property type="project" value="TreeGrafter"/>
</dbReference>
<dbReference type="OrthoDB" id="9793115at2"/>
<dbReference type="GO" id="GO:0016791">
    <property type="term" value="F:phosphatase activity"/>
    <property type="evidence" value="ECO:0007669"/>
    <property type="project" value="TreeGrafter"/>
</dbReference>
<dbReference type="RefSeq" id="WP_021012353.1">
    <property type="nucleotide sequence ID" value="NC_022198.1"/>
</dbReference>
<dbReference type="AlphaFoldDB" id="U3GZZ9"/>
<dbReference type="eggNOG" id="COG0406">
    <property type="taxonomic scope" value="Bacteria"/>
</dbReference>
<dbReference type="PATRIC" id="fig|1348662.3.peg.1841"/>
<dbReference type="HOGENOM" id="CLU_033323_9_5_11"/>
<organism evidence="2 3">
    <name type="scientific">Corynebacterium argentoratense DSM 44202</name>
    <dbReference type="NCBI Taxonomy" id="1348662"/>
    <lineage>
        <taxon>Bacteria</taxon>
        <taxon>Bacillati</taxon>
        <taxon>Actinomycetota</taxon>
        <taxon>Actinomycetes</taxon>
        <taxon>Mycobacteriales</taxon>
        <taxon>Corynebacteriaceae</taxon>
        <taxon>Corynebacterium</taxon>
    </lineage>
</organism>